<reference evidence="1" key="1">
    <citation type="submission" date="2022-02" db="EMBL/GenBank/DDBJ databases">
        <title>Plant Genome Project.</title>
        <authorList>
            <person name="Zhang R.-G."/>
        </authorList>
    </citation>
    <scope>NUCLEOTIDE SEQUENCE</scope>
    <source>
        <strain evidence="1">AT1</strain>
    </source>
</reference>
<dbReference type="Proteomes" id="UP001062846">
    <property type="component" value="Chromosome 9"/>
</dbReference>
<evidence type="ECO:0000313" key="2">
    <source>
        <dbReference type="Proteomes" id="UP001062846"/>
    </source>
</evidence>
<dbReference type="EMBL" id="CM046396">
    <property type="protein sequence ID" value="KAI8539994.1"/>
    <property type="molecule type" value="Genomic_DNA"/>
</dbReference>
<keyword evidence="2" id="KW-1185">Reference proteome</keyword>
<organism evidence="1 2">
    <name type="scientific">Rhododendron molle</name>
    <name type="common">Chinese azalea</name>
    <name type="synonym">Azalea mollis</name>
    <dbReference type="NCBI Taxonomy" id="49168"/>
    <lineage>
        <taxon>Eukaryota</taxon>
        <taxon>Viridiplantae</taxon>
        <taxon>Streptophyta</taxon>
        <taxon>Embryophyta</taxon>
        <taxon>Tracheophyta</taxon>
        <taxon>Spermatophyta</taxon>
        <taxon>Magnoliopsida</taxon>
        <taxon>eudicotyledons</taxon>
        <taxon>Gunneridae</taxon>
        <taxon>Pentapetalae</taxon>
        <taxon>asterids</taxon>
        <taxon>Ericales</taxon>
        <taxon>Ericaceae</taxon>
        <taxon>Ericoideae</taxon>
        <taxon>Rhodoreae</taxon>
        <taxon>Rhododendron</taxon>
    </lineage>
</organism>
<evidence type="ECO:0000313" key="1">
    <source>
        <dbReference type="EMBL" id="KAI8539994.1"/>
    </source>
</evidence>
<name>A0ACC0MHF2_RHOML</name>
<proteinExistence type="predicted"/>
<sequence>MEKETRREGFPNKSAYGAGREGFAFPRNGENSVEKSLAMGLDLIDSPNRPYESDFDHEVINTRRYPDGSSNIERESFLSLLLSFNHFDLLWQHCSFFLLDFFCEKLGEEAKHQSDFVQKLHQLLSKQSPAAAIYHRWKERNNSSSCFSERRILILQPVNFFNMARLVSFGPCPCEFDCFQPWL</sequence>
<accession>A0ACC0MHF2</accession>
<comment type="caution">
    <text evidence="1">The sequence shown here is derived from an EMBL/GenBank/DDBJ whole genome shotgun (WGS) entry which is preliminary data.</text>
</comment>
<gene>
    <name evidence="1" type="ORF">RHMOL_Rhmol09G0226400</name>
</gene>
<protein>
    <submittedName>
        <fullName evidence="1">Uncharacterized protein</fullName>
    </submittedName>
</protein>